<evidence type="ECO:0008006" key="4">
    <source>
        <dbReference type="Google" id="ProtNLM"/>
    </source>
</evidence>
<dbReference type="EMBL" id="MU001511">
    <property type="protein sequence ID" value="KAF2438700.1"/>
    <property type="molecule type" value="Genomic_DNA"/>
</dbReference>
<evidence type="ECO:0000313" key="3">
    <source>
        <dbReference type="Proteomes" id="UP000799764"/>
    </source>
</evidence>
<feature type="compositionally biased region" description="Basic and acidic residues" evidence="1">
    <location>
        <begin position="430"/>
        <end position="439"/>
    </location>
</feature>
<comment type="caution">
    <text evidence="2">The sequence shown here is derived from an EMBL/GenBank/DDBJ whole genome shotgun (WGS) entry which is preliminary data.</text>
</comment>
<feature type="compositionally biased region" description="Polar residues" evidence="1">
    <location>
        <begin position="414"/>
        <end position="427"/>
    </location>
</feature>
<reference evidence="2" key="1">
    <citation type="journal article" date="2020" name="Stud. Mycol.">
        <title>101 Dothideomycetes genomes: a test case for predicting lifestyles and emergence of pathogens.</title>
        <authorList>
            <person name="Haridas S."/>
            <person name="Albert R."/>
            <person name="Binder M."/>
            <person name="Bloem J."/>
            <person name="Labutti K."/>
            <person name="Salamov A."/>
            <person name="Andreopoulos B."/>
            <person name="Baker S."/>
            <person name="Barry K."/>
            <person name="Bills G."/>
            <person name="Bluhm B."/>
            <person name="Cannon C."/>
            <person name="Castanera R."/>
            <person name="Culley D."/>
            <person name="Daum C."/>
            <person name="Ezra D."/>
            <person name="Gonzalez J."/>
            <person name="Henrissat B."/>
            <person name="Kuo A."/>
            <person name="Liang C."/>
            <person name="Lipzen A."/>
            <person name="Lutzoni F."/>
            <person name="Magnuson J."/>
            <person name="Mondo S."/>
            <person name="Nolan M."/>
            <person name="Ohm R."/>
            <person name="Pangilinan J."/>
            <person name="Park H.-J."/>
            <person name="Ramirez L."/>
            <person name="Alfaro M."/>
            <person name="Sun H."/>
            <person name="Tritt A."/>
            <person name="Yoshinaga Y."/>
            <person name="Zwiers L.-H."/>
            <person name="Turgeon B."/>
            <person name="Goodwin S."/>
            <person name="Spatafora J."/>
            <person name="Crous P."/>
            <person name="Grigoriev I."/>
        </authorList>
    </citation>
    <scope>NUCLEOTIDE SEQUENCE</scope>
    <source>
        <strain evidence="2">CBS 690.94</strain>
    </source>
</reference>
<evidence type="ECO:0000313" key="2">
    <source>
        <dbReference type="EMBL" id="KAF2438700.1"/>
    </source>
</evidence>
<proteinExistence type="predicted"/>
<dbReference type="OrthoDB" id="5431013at2759"/>
<dbReference type="Proteomes" id="UP000799764">
    <property type="component" value="Unassembled WGS sequence"/>
</dbReference>
<gene>
    <name evidence="2" type="ORF">P171DRAFT_490753</name>
</gene>
<name>A0A9P4P5E8_9PLEO</name>
<organism evidence="2 3">
    <name type="scientific">Karstenula rhodostoma CBS 690.94</name>
    <dbReference type="NCBI Taxonomy" id="1392251"/>
    <lineage>
        <taxon>Eukaryota</taxon>
        <taxon>Fungi</taxon>
        <taxon>Dikarya</taxon>
        <taxon>Ascomycota</taxon>
        <taxon>Pezizomycotina</taxon>
        <taxon>Dothideomycetes</taxon>
        <taxon>Pleosporomycetidae</taxon>
        <taxon>Pleosporales</taxon>
        <taxon>Massarineae</taxon>
        <taxon>Didymosphaeriaceae</taxon>
        <taxon>Karstenula</taxon>
    </lineage>
</organism>
<dbReference type="AlphaFoldDB" id="A0A9P4P5E8"/>
<feature type="compositionally biased region" description="Pro residues" evidence="1">
    <location>
        <begin position="271"/>
        <end position="281"/>
    </location>
</feature>
<feature type="compositionally biased region" description="Low complexity" evidence="1">
    <location>
        <begin position="396"/>
        <end position="407"/>
    </location>
</feature>
<feature type="compositionally biased region" description="Basic and acidic residues" evidence="1">
    <location>
        <begin position="364"/>
        <end position="378"/>
    </location>
</feature>
<accession>A0A9P4P5E8</accession>
<feature type="region of interest" description="Disordered" evidence="1">
    <location>
        <begin position="306"/>
        <end position="469"/>
    </location>
</feature>
<protein>
    <recommendedName>
        <fullName evidence="4">Fungal N-terminal domain-containing protein</fullName>
    </recommendedName>
</protein>
<evidence type="ECO:0000256" key="1">
    <source>
        <dbReference type="SAM" id="MobiDB-lite"/>
    </source>
</evidence>
<feature type="region of interest" description="Disordered" evidence="1">
    <location>
        <begin position="236"/>
        <end position="288"/>
    </location>
</feature>
<feature type="compositionally biased region" description="Polar residues" evidence="1">
    <location>
        <begin position="245"/>
        <end position="259"/>
    </location>
</feature>
<sequence length="469" mass="52763">MIDPFSVAGLLASIIQIADALTRLSLEFERCLHTVRHAPQEVKSFHRDLSNFSASLHWFYEISESCLRDLEQSPKRKARRRHISGVIKECEVVEEGFHALLSRFIGKSTQLPGISSPVDRLRWYFRKPSVVGLKLSLESAKSTVELFMLLYICEDLQKKIQALQEARVEIPDDLKRRFDSLERQVMQQVNTTEDNYKRLTEHLERMPYSYHVLIPGMQSILVENRALERNATRSLRKENRKVWQGLSSARQPQTSQRRNPSPGPMSSVPGPRTPRPSPPAPNGVRVISTETPDPALRVSKELPKYFQSANPQPSVRPRGVEAVETSTTAQIDPIPSITSKRRSPITRSPKVPPINTNGSTIHKNAKETPESFVQRRPEASGSFIPSSHRQAYIVRSSSSSPKKGSPPVDRDSPASHSSEGNKQQQGIVKTEVEHIEGGKRSSIAGASPYRALPPFLDEDWKGVRRRPSS</sequence>
<keyword evidence="3" id="KW-1185">Reference proteome</keyword>